<evidence type="ECO:0000259" key="3">
    <source>
        <dbReference type="Pfam" id="PF00248"/>
    </source>
</evidence>
<dbReference type="PANTHER" id="PTHR43364:SF2">
    <property type="entry name" value="ARYL-ALCOHOL DEHYDROGENASE AAD10-RELATED"/>
    <property type="match status" value="1"/>
</dbReference>
<dbReference type="InterPro" id="IPR023210">
    <property type="entry name" value="NADP_OxRdtase_dom"/>
</dbReference>
<protein>
    <submittedName>
        <fullName evidence="4">NADP-dependent oxidoreductase domain-containing protein</fullName>
    </submittedName>
</protein>
<gene>
    <name evidence="4" type="ORF">BJX63DRAFT_435254</name>
</gene>
<keyword evidence="1" id="KW-0560">Oxidoreductase</keyword>
<evidence type="ECO:0000313" key="4">
    <source>
        <dbReference type="EMBL" id="KAL2809386.1"/>
    </source>
</evidence>
<dbReference type="InterPro" id="IPR036812">
    <property type="entry name" value="NAD(P)_OxRdtase_dom_sf"/>
</dbReference>
<comment type="similarity">
    <text evidence="2">Belongs to the aldo/keto reductase family. Aldo/keto reductase 2 subfamily.</text>
</comment>
<proteinExistence type="inferred from homology"/>
<evidence type="ECO:0000313" key="5">
    <source>
        <dbReference type="Proteomes" id="UP001610334"/>
    </source>
</evidence>
<sequence length="393" mass="43901">MSFLQVAPQPVTPLGRLRILSSTAGVRVSPLQLGGMSIGDSWSSFMGSMEKTKAFELLDTFVDAGGNFIDTSNNYQDEQSERWIGEWMKARGNRDNMVIATKYTTAYRDYELGNKTSYVNYSGNSRRSLHMSVRDSLLKLQTDWVDILYVHWWDQTTSIEEVMDSLHALVQQGKVLYLGVSNTPAWVVSAANYYARANGKTPFSIYQGRWNVLRRDLEKEILPMARNFGMAIAPWDSMGGGKFQSKKQLEAREKAGEGLRNIGRSTQSNDEARMSKALEKVGAEHGVDSPTTIALAYVLAKAPYVFPVVGGRKIEHLRENIRALDIRLTQAQIDYLESIKPLEVGYPADYIGQDPGLTGKAGGFWRPQGRSSLSSIPMQLGINSSLVLKYFIE</sequence>
<dbReference type="Proteomes" id="UP001610334">
    <property type="component" value="Unassembled WGS sequence"/>
</dbReference>
<dbReference type="EMBL" id="JBFXLT010000090">
    <property type="protein sequence ID" value="KAL2809386.1"/>
    <property type="molecule type" value="Genomic_DNA"/>
</dbReference>
<evidence type="ECO:0000256" key="2">
    <source>
        <dbReference type="ARBA" id="ARBA00038157"/>
    </source>
</evidence>
<dbReference type="InterPro" id="IPR050523">
    <property type="entry name" value="AKR_Detox_Biosynth"/>
</dbReference>
<accession>A0ABR4H1R8</accession>
<dbReference type="SUPFAM" id="SSF51430">
    <property type="entry name" value="NAD(P)-linked oxidoreductase"/>
    <property type="match status" value="1"/>
</dbReference>
<dbReference type="Pfam" id="PF00248">
    <property type="entry name" value="Aldo_ket_red"/>
    <property type="match status" value="1"/>
</dbReference>
<dbReference type="PANTHER" id="PTHR43364">
    <property type="entry name" value="NADH-SPECIFIC METHYLGLYOXAL REDUCTASE-RELATED"/>
    <property type="match status" value="1"/>
</dbReference>
<evidence type="ECO:0000256" key="1">
    <source>
        <dbReference type="ARBA" id="ARBA00023002"/>
    </source>
</evidence>
<name>A0ABR4H1R8_9EURO</name>
<dbReference type="Gene3D" id="3.20.20.100">
    <property type="entry name" value="NADP-dependent oxidoreductase domain"/>
    <property type="match status" value="1"/>
</dbReference>
<organism evidence="4 5">
    <name type="scientific">Aspergillus granulosus</name>
    <dbReference type="NCBI Taxonomy" id="176169"/>
    <lineage>
        <taxon>Eukaryota</taxon>
        <taxon>Fungi</taxon>
        <taxon>Dikarya</taxon>
        <taxon>Ascomycota</taxon>
        <taxon>Pezizomycotina</taxon>
        <taxon>Eurotiomycetes</taxon>
        <taxon>Eurotiomycetidae</taxon>
        <taxon>Eurotiales</taxon>
        <taxon>Aspergillaceae</taxon>
        <taxon>Aspergillus</taxon>
        <taxon>Aspergillus subgen. Nidulantes</taxon>
    </lineage>
</organism>
<reference evidence="4 5" key="1">
    <citation type="submission" date="2024-07" db="EMBL/GenBank/DDBJ databases">
        <title>Section-level genome sequencing and comparative genomics of Aspergillus sections Usti and Cavernicolus.</title>
        <authorList>
            <consortium name="Lawrence Berkeley National Laboratory"/>
            <person name="Nybo J.L."/>
            <person name="Vesth T.C."/>
            <person name="Theobald S."/>
            <person name="Frisvad J.C."/>
            <person name="Larsen T.O."/>
            <person name="Kjaerboelling I."/>
            <person name="Rothschild-Mancinelli K."/>
            <person name="Lyhne E.K."/>
            <person name="Kogle M.E."/>
            <person name="Barry K."/>
            <person name="Clum A."/>
            <person name="Na H."/>
            <person name="Ledsgaard L."/>
            <person name="Lin J."/>
            <person name="Lipzen A."/>
            <person name="Kuo A."/>
            <person name="Riley R."/>
            <person name="Mondo S."/>
            <person name="Labutti K."/>
            <person name="Haridas S."/>
            <person name="Pangalinan J."/>
            <person name="Salamov A.A."/>
            <person name="Simmons B.A."/>
            <person name="Magnuson J.K."/>
            <person name="Chen J."/>
            <person name="Drula E."/>
            <person name="Henrissat B."/>
            <person name="Wiebenga A."/>
            <person name="Lubbers R.J."/>
            <person name="Gomes A.C."/>
            <person name="Makela M.R."/>
            <person name="Stajich J."/>
            <person name="Grigoriev I.V."/>
            <person name="Mortensen U.H."/>
            <person name="De Vries R.P."/>
            <person name="Baker S.E."/>
            <person name="Andersen M.R."/>
        </authorList>
    </citation>
    <scope>NUCLEOTIDE SEQUENCE [LARGE SCALE GENOMIC DNA]</scope>
    <source>
        <strain evidence="4 5">CBS 588.65</strain>
    </source>
</reference>
<comment type="caution">
    <text evidence="4">The sequence shown here is derived from an EMBL/GenBank/DDBJ whole genome shotgun (WGS) entry which is preliminary data.</text>
</comment>
<feature type="domain" description="NADP-dependent oxidoreductase" evidence="3">
    <location>
        <begin position="30"/>
        <end position="339"/>
    </location>
</feature>
<keyword evidence="5" id="KW-1185">Reference proteome</keyword>